<evidence type="ECO:0000256" key="2">
    <source>
        <dbReference type="SAM" id="Phobius"/>
    </source>
</evidence>
<evidence type="ECO:0000313" key="4">
    <source>
        <dbReference type="Proteomes" id="UP000193560"/>
    </source>
</evidence>
<dbReference type="PANTHER" id="PTHR28251">
    <property type="entry name" value="V-TYPE ATPASE ASSEMBLY FACTOR PKR1"/>
    <property type="match status" value="1"/>
</dbReference>
<sequence length="118" mass="12951">MELDTSTEGGLVNDIITSIMTPGYTATGVIQAMFYAFYALFATLTIMVIITGGNPHVIALLLLSVCLFIAIRWFLAELDNIKRQNGETTKDRDASAISTSFKKKSKKTSKKGKKQAKK</sequence>
<dbReference type="GO" id="GO:0005789">
    <property type="term" value="C:endoplasmic reticulum membrane"/>
    <property type="evidence" value="ECO:0007669"/>
    <property type="project" value="TreeGrafter"/>
</dbReference>
<dbReference type="EMBL" id="MCGE01000001">
    <property type="protein sequence ID" value="ORZ25857.1"/>
    <property type="molecule type" value="Genomic_DNA"/>
</dbReference>
<reference evidence="3 4" key="1">
    <citation type="submission" date="2016-07" db="EMBL/GenBank/DDBJ databases">
        <title>Pervasive Adenine N6-methylation of Active Genes in Fungi.</title>
        <authorList>
            <consortium name="DOE Joint Genome Institute"/>
            <person name="Mondo S.J."/>
            <person name="Dannebaum R.O."/>
            <person name="Kuo R.C."/>
            <person name="Labutti K."/>
            <person name="Haridas S."/>
            <person name="Kuo A."/>
            <person name="Salamov A."/>
            <person name="Ahrendt S.R."/>
            <person name="Lipzen A."/>
            <person name="Sullivan W."/>
            <person name="Andreopoulos W.B."/>
            <person name="Clum A."/>
            <person name="Lindquist E."/>
            <person name="Daum C."/>
            <person name="Ramamoorthy G.K."/>
            <person name="Gryganskyi A."/>
            <person name="Culley D."/>
            <person name="Magnuson J.K."/>
            <person name="James T.Y."/>
            <person name="O'Malley M.A."/>
            <person name="Stajich J.E."/>
            <person name="Spatafora J.W."/>
            <person name="Visel A."/>
            <person name="Grigoriev I.V."/>
        </authorList>
    </citation>
    <scope>NUCLEOTIDE SEQUENCE [LARGE SCALE GENOMIC DNA]</scope>
    <source>
        <strain evidence="3 4">NRRL 1336</strain>
    </source>
</reference>
<evidence type="ECO:0000313" key="3">
    <source>
        <dbReference type="EMBL" id="ORZ25857.1"/>
    </source>
</evidence>
<evidence type="ECO:0008006" key="5">
    <source>
        <dbReference type="Google" id="ProtNLM"/>
    </source>
</evidence>
<proteinExistence type="predicted"/>
<dbReference type="InterPro" id="IPR013945">
    <property type="entry name" value="Pkr1"/>
</dbReference>
<gene>
    <name evidence="3" type="ORF">BCR42DRAFT_364345</name>
</gene>
<keyword evidence="2" id="KW-1133">Transmembrane helix</keyword>
<dbReference type="Proteomes" id="UP000193560">
    <property type="component" value="Unassembled WGS sequence"/>
</dbReference>
<comment type="caution">
    <text evidence="3">The sequence shown here is derived from an EMBL/GenBank/DDBJ whole genome shotgun (WGS) entry which is preliminary data.</text>
</comment>
<organism evidence="3 4">
    <name type="scientific">Absidia repens</name>
    <dbReference type="NCBI Taxonomy" id="90262"/>
    <lineage>
        <taxon>Eukaryota</taxon>
        <taxon>Fungi</taxon>
        <taxon>Fungi incertae sedis</taxon>
        <taxon>Mucoromycota</taxon>
        <taxon>Mucoromycotina</taxon>
        <taxon>Mucoromycetes</taxon>
        <taxon>Mucorales</taxon>
        <taxon>Cunninghamellaceae</taxon>
        <taxon>Absidia</taxon>
    </lineage>
</organism>
<dbReference type="GO" id="GO:0070072">
    <property type="term" value="P:vacuolar proton-transporting V-type ATPase complex assembly"/>
    <property type="evidence" value="ECO:0007669"/>
    <property type="project" value="InterPro"/>
</dbReference>
<accession>A0A1X2J1W3</accession>
<feature type="compositionally biased region" description="Basic residues" evidence="1">
    <location>
        <begin position="101"/>
        <end position="118"/>
    </location>
</feature>
<feature type="transmembrane region" description="Helical" evidence="2">
    <location>
        <begin position="32"/>
        <end position="50"/>
    </location>
</feature>
<dbReference type="Pfam" id="PF08636">
    <property type="entry name" value="Pkr1"/>
    <property type="match status" value="1"/>
</dbReference>
<keyword evidence="2" id="KW-0812">Transmembrane</keyword>
<evidence type="ECO:0000256" key="1">
    <source>
        <dbReference type="SAM" id="MobiDB-lite"/>
    </source>
</evidence>
<feature type="region of interest" description="Disordered" evidence="1">
    <location>
        <begin position="86"/>
        <end position="118"/>
    </location>
</feature>
<feature type="transmembrane region" description="Helical" evidence="2">
    <location>
        <begin position="56"/>
        <end position="75"/>
    </location>
</feature>
<dbReference type="PANTHER" id="PTHR28251:SF1">
    <property type="entry name" value="V-TYPE ATPASE ASSEMBLY FACTOR PKR1"/>
    <property type="match status" value="1"/>
</dbReference>
<keyword evidence="4" id="KW-1185">Reference proteome</keyword>
<keyword evidence="2" id="KW-0472">Membrane</keyword>
<name>A0A1X2J1W3_9FUNG</name>
<dbReference type="OrthoDB" id="9626941at2759"/>
<protein>
    <recommendedName>
        <fullName evidence="5">ER protein Pkr1-domain-containing protein</fullName>
    </recommendedName>
</protein>
<dbReference type="AlphaFoldDB" id="A0A1X2J1W3"/>